<feature type="region of interest" description="Disordered" evidence="1">
    <location>
        <begin position="1"/>
        <end position="23"/>
    </location>
</feature>
<dbReference type="NCBIfam" id="TIGR01653">
    <property type="entry name" value="lactococcin_972"/>
    <property type="match status" value="1"/>
</dbReference>
<feature type="transmembrane region" description="Helical" evidence="2">
    <location>
        <begin position="31"/>
        <end position="51"/>
    </location>
</feature>
<dbReference type="InterPro" id="IPR006540">
    <property type="entry name" value="Lactococcin_972"/>
</dbReference>
<reference evidence="3" key="1">
    <citation type="submission" date="2024-06" db="EMBL/GenBank/DDBJ databases">
        <title>Complete genome sequence of the cellulolytic actinobacterium, Cellulosimicrobium ES-005.</title>
        <authorList>
            <person name="Matthews C.T."/>
            <person name="Underwood K.D."/>
            <person name="Ghanchi K.M."/>
            <person name="Fields S.D."/>
            <person name="Gardner S.G."/>
        </authorList>
    </citation>
    <scope>NUCLEOTIDE SEQUENCE</scope>
    <source>
        <strain evidence="3">ES-005</strain>
    </source>
</reference>
<dbReference type="Pfam" id="PF09683">
    <property type="entry name" value="Lactococcin_972"/>
    <property type="match status" value="1"/>
</dbReference>
<keyword evidence="2" id="KW-0472">Membrane</keyword>
<proteinExistence type="predicted"/>
<gene>
    <name evidence="3" type="ORF">ABRQ22_03160</name>
</gene>
<dbReference type="RefSeq" id="WP_253052811.1">
    <property type="nucleotide sequence ID" value="NZ_CP159290.1"/>
</dbReference>
<dbReference type="EMBL" id="CP159290">
    <property type="protein sequence ID" value="XCH30697.1"/>
    <property type="molecule type" value="Genomic_DNA"/>
</dbReference>
<keyword evidence="2" id="KW-1133">Transmembrane helix</keyword>
<organism evidence="3">
    <name type="scientific">Cellulosimicrobium sp. ES-005</name>
    <dbReference type="NCBI Taxonomy" id="3163031"/>
    <lineage>
        <taxon>Bacteria</taxon>
        <taxon>Bacillati</taxon>
        <taxon>Actinomycetota</taxon>
        <taxon>Actinomycetes</taxon>
        <taxon>Micrococcales</taxon>
        <taxon>Promicromonosporaceae</taxon>
        <taxon>Cellulosimicrobium</taxon>
    </lineage>
</organism>
<evidence type="ECO:0000256" key="2">
    <source>
        <dbReference type="SAM" id="Phobius"/>
    </source>
</evidence>
<keyword evidence="2" id="KW-0812">Transmembrane</keyword>
<name>A0AAU8G1Y1_9MICO</name>
<dbReference type="AlphaFoldDB" id="A0AAU8G1Y1"/>
<protein>
    <submittedName>
        <fullName evidence="3">Lactococcin 972 family bacteriocin</fullName>
    </submittedName>
</protein>
<sequence length="126" mass="13607">MSVMTSDVRRGAHEIEHTRARRPRQGRVRRALIGATLSLGLVAAGATAAYATRVSAGGGTWDYGVTSLAASYNWSDYYHSSRVHGSSVTGDSGLVRSLCRGGGSWSTASAWDSNPFRIDKAYWRHC</sequence>
<evidence type="ECO:0000313" key="3">
    <source>
        <dbReference type="EMBL" id="XCH30697.1"/>
    </source>
</evidence>
<feature type="compositionally biased region" description="Basic and acidic residues" evidence="1">
    <location>
        <begin position="7"/>
        <end position="18"/>
    </location>
</feature>
<accession>A0AAU8G1Y1</accession>
<evidence type="ECO:0000256" key="1">
    <source>
        <dbReference type="SAM" id="MobiDB-lite"/>
    </source>
</evidence>
<dbReference type="Gene3D" id="2.60.40.2850">
    <property type="match status" value="1"/>
</dbReference>